<sequence length="128" mass="14254">PYLIHKRRPALVNLCHCPQRAHVVCMARCRTTATVCEKCQYIYRSRRRIWLARLVCLGIHLLSLASVIGLVFGLAYLGSALDRLGLGKEAGTKLDGDENWQDQELQQILAWLQLVHFATGAAGEALLG</sequence>
<evidence type="ECO:0000256" key="1">
    <source>
        <dbReference type="SAM" id="Phobius"/>
    </source>
</evidence>
<keyword evidence="1" id="KW-1133">Transmembrane helix</keyword>
<feature type="non-terminal residue" evidence="2">
    <location>
        <position position="1"/>
    </location>
</feature>
<name>A0A1X2HA45_SYNRA</name>
<reference evidence="2 3" key="1">
    <citation type="submission" date="2016-07" db="EMBL/GenBank/DDBJ databases">
        <title>Pervasive Adenine N6-methylation of Active Genes in Fungi.</title>
        <authorList>
            <consortium name="DOE Joint Genome Institute"/>
            <person name="Mondo S.J."/>
            <person name="Dannebaum R.O."/>
            <person name="Kuo R.C."/>
            <person name="Labutti K."/>
            <person name="Haridas S."/>
            <person name="Kuo A."/>
            <person name="Salamov A."/>
            <person name="Ahrendt S.R."/>
            <person name="Lipzen A."/>
            <person name="Sullivan W."/>
            <person name="Andreopoulos W.B."/>
            <person name="Clum A."/>
            <person name="Lindquist E."/>
            <person name="Daum C."/>
            <person name="Ramamoorthy G.K."/>
            <person name="Gryganskyi A."/>
            <person name="Culley D."/>
            <person name="Magnuson J.K."/>
            <person name="James T.Y."/>
            <person name="O'Malley M.A."/>
            <person name="Stajich J.E."/>
            <person name="Spatafora J.W."/>
            <person name="Visel A."/>
            <person name="Grigoriev I.V."/>
        </authorList>
    </citation>
    <scope>NUCLEOTIDE SEQUENCE [LARGE SCALE GENOMIC DNA]</scope>
    <source>
        <strain evidence="2 3">NRRL 2496</strain>
    </source>
</reference>
<gene>
    <name evidence="2" type="ORF">BCR43DRAFT_413807</name>
</gene>
<feature type="transmembrane region" description="Helical" evidence="1">
    <location>
        <begin position="50"/>
        <end position="77"/>
    </location>
</feature>
<dbReference type="InParanoid" id="A0A1X2HA45"/>
<dbReference type="EMBL" id="MCGN01000006">
    <property type="protein sequence ID" value="ORY95551.1"/>
    <property type="molecule type" value="Genomic_DNA"/>
</dbReference>
<protein>
    <submittedName>
        <fullName evidence="2">Uncharacterized protein</fullName>
    </submittedName>
</protein>
<dbReference type="Proteomes" id="UP000242180">
    <property type="component" value="Unassembled WGS sequence"/>
</dbReference>
<comment type="caution">
    <text evidence="2">The sequence shown here is derived from an EMBL/GenBank/DDBJ whole genome shotgun (WGS) entry which is preliminary data.</text>
</comment>
<dbReference type="STRING" id="13706.A0A1X2HA45"/>
<accession>A0A1X2HA45</accession>
<keyword evidence="1" id="KW-0472">Membrane</keyword>
<evidence type="ECO:0000313" key="3">
    <source>
        <dbReference type="Proteomes" id="UP000242180"/>
    </source>
</evidence>
<evidence type="ECO:0000313" key="2">
    <source>
        <dbReference type="EMBL" id="ORY95551.1"/>
    </source>
</evidence>
<feature type="non-terminal residue" evidence="2">
    <location>
        <position position="128"/>
    </location>
</feature>
<dbReference type="AlphaFoldDB" id="A0A1X2HA45"/>
<keyword evidence="3" id="KW-1185">Reference proteome</keyword>
<keyword evidence="1" id="KW-0812">Transmembrane</keyword>
<dbReference type="OrthoDB" id="2286520at2759"/>
<proteinExistence type="predicted"/>
<organism evidence="2 3">
    <name type="scientific">Syncephalastrum racemosum</name>
    <name type="common">Filamentous fungus</name>
    <dbReference type="NCBI Taxonomy" id="13706"/>
    <lineage>
        <taxon>Eukaryota</taxon>
        <taxon>Fungi</taxon>
        <taxon>Fungi incertae sedis</taxon>
        <taxon>Mucoromycota</taxon>
        <taxon>Mucoromycotina</taxon>
        <taxon>Mucoromycetes</taxon>
        <taxon>Mucorales</taxon>
        <taxon>Syncephalastraceae</taxon>
        <taxon>Syncephalastrum</taxon>
    </lineage>
</organism>